<feature type="coiled-coil region" evidence="1">
    <location>
        <begin position="9"/>
        <end position="91"/>
    </location>
</feature>
<accession>A0A9N9A4G6</accession>
<evidence type="ECO:0000313" key="3">
    <source>
        <dbReference type="Proteomes" id="UP000789342"/>
    </source>
</evidence>
<organism evidence="2 3">
    <name type="scientific">Acaulospora morrowiae</name>
    <dbReference type="NCBI Taxonomy" id="94023"/>
    <lineage>
        <taxon>Eukaryota</taxon>
        <taxon>Fungi</taxon>
        <taxon>Fungi incertae sedis</taxon>
        <taxon>Mucoromycota</taxon>
        <taxon>Glomeromycotina</taxon>
        <taxon>Glomeromycetes</taxon>
        <taxon>Diversisporales</taxon>
        <taxon>Acaulosporaceae</taxon>
        <taxon>Acaulospora</taxon>
    </lineage>
</organism>
<dbReference type="EMBL" id="CAJVPV010002097">
    <property type="protein sequence ID" value="CAG8517494.1"/>
    <property type="molecule type" value="Genomic_DNA"/>
</dbReference>
<proteinExistence type="predicted"/>
<sequence>MAEQLVKGIGDILKENNELKKNIEETEERYKQYENLYKEETEISEALRKEAKVEDETLSKEFDKNIGKDTIENLQRKANLEMKELNYWQEKALVPKYEYYENERINVPEGDP</sequence>
<keyword evidence="3" id="KW-1185">Reference proteome</keyword>
<dbReference type="Proteomes" id="UP000789342">
    <property type="component" value="Unassembled WGS sequence"/>
</dbReference>
<comment type="caution">
    <text evidence="2">The sequence shown here is derived from an EMBL/GenBank/DDBJ whole genome shotgun (WGS) entry which is preliminary data.</text>
</comment>
<dbReference type="AlphaFoldDB" id="A0A9N9A4G6"/>
<evidence type="ECO:0000256" key="1">
    <source>
        <dbReference type="SAM" id="Coils"/>
    </source>
</evidence>
<keyword evidence="1" id="KW-0175">Coiled coil</keyword>
<protein>
    <submittedName>
        <fullName evidence="2">7885_t:CDS:1</fullName>
    </submittedName>
</protein>
<reference evidence="2" key="1">
    <citation type="submission" date="2021-06" db="EMBL/GenBank/DDBJ databases">
        <authorList>
            <person name="Kallberg Y."/>
            <person name="Tangrot J."/>
            <person name="Rosling A."/>
        </authorList>
    </citation>
    <scope>NUCLEOTIDE SEQUENCE</scope>
    <source>
        <strain evidence="2">CL551</strain>
    </source>
</reference>
<name>A0A9N9A4G6_9GLOM</name>
<gene>
    <name evidence="2" type="ORF">AMORRO_LOCUS4036</name>
</gene>
<evidence type="ECO:0000313" key="2">
    <source>
        <dbReference type="EMBL" id="CAG8517494.1"/>
    </source>
</evidence>